<dbReference type="Gene3D" id="3.40.50.1820">
    <property type="entry name" value="alpha/beta hydrolase"/>
    <property type="match status" value="1"/>
</dbReference>
<dbReference type="Pfam" id="PF00561">
    <property type="entry name" value="Abhydrolase_1"/>
    <property type="match status" value="1"/>
</dbReference>
<protein>
    <submittedName>
        <fullName evidence="3">Alpha/beta hydrolase</fullName>
    </submittedName>
</protein>
<evidence type="ECO:0000259" key="2">
    <source>
        <dbReference type="Pfam" id="PF00561"/>
    </source>
</evidence>
<dbReference type="InterPro" id="IPR029058">
    <property type="entry name" value="AB_hydrolase_fold"/>
</dbReference>
<dbReference type="InterPro" id="IPR000639">
    <property type="entry name" value="Epox_hydrolase-like"/>
</dbReference>
<sequence length="284" mass="32554">MVKQKTYTINNIGLQTYEAGTAGQPLILFLHGFPELGQAWYRQLYFFAGPGFHVVAPNQRGYNQSSKPSGVKAYTIQHLTTDIAGLIKQLTSGKVYLVGHDWGGAVAWAMALRYPELIEKLIILNMPHPAVMHEHLRDNPKQRHRSWYAGFFQLPILPELLCRAFNYRSLEKTLVNTALPNTFSPAQIALYKKAWRQPGALTAMINWYRAYRYEPITNPEPIVLPTLLVWGKKDVFLRTEMAQPSIEKCRHGQLKFIDEATHWLHHEKPDVVNQFILEFIQSSG</sequence>
<dbReference type="PRINTS" id="PR00412">
    <property type="entry name" value="EPOXHYDRLASE"/>
</dbReference>
<reference evidence="3 4" key="1">
    <citation type="submission" date="2018-03" db="EMBL/GenBank/DDBJ databases">
        <title>Adhaeribacter sp. HMF7605 Genome sequencing and assembly.</title>
        <authorList>
            <person name="Kang H."/>
            <person name="Kang J."/>
            <person name="Cha I."/>
            <person name="Kim H."/>
            <person name="Joh K."/>
        </authorList>
    </citation>
    <scope>NUCLEOTIDE SEQUENCE [LARGE SCALE GENOMIC DNA]</scope>
    <source>
        <strain evidence="3 4">HMF7605</strain>
    </source>
</reference>
<proteinExistence type="predicted"/>
<keyword evidence="1 3" id="KW-0378">Hydrolase</keyword>
<dbReference type="EMBL" id="PYFT01000001">
    <property type="protein sequence ID" value="PSR52128.1"/>
    <property type="molecule type" value="Genomic_DNA"/>
</dbReference>
<keyword evidence="4" id="KW-1185">Reference proteome</keyword>
<evidence type="ECO:0000313" key="3">
    <source>
        <dbReference type="EMBL" id="PSR52128.1"/>
    </source>
</evidence>
<accession>A0A2T2Y9M6</accession>
<dbReference type="OrthoDB" id="9773293at2"/>
<evidence type="ECO:0000256" key="1">
    <source>
        <dbReference type="ARBA" id="ARBA00022801"/>
    </source>
</evidence>
<comment type="caution">
    <text evidence="3">The sequence shown here is derived from an EMBL/GenBank/DDBJ whole genome shotgun (WGS) entry which is preliminary data.</text>
</comment>
<name>A0A2T2Y9M6_9BACT</name>
<dbReference type="RefSeq" id="WP_106925449.1">
    <property type="nucleotide sequence ID" value="NZ_PYFT01000001.1"/>
</dbReference>
<gene>
    <name evidence="3" type="ORF">AHMF7605_00615</name>
</gene>
<feature type="domain" description="AB hydrolase-1" evidence="2">
    <location>
        <begin position="25"/>
        <end position="269"/>
    </location>
</feature>
<dbReference type="GO" id="GO:0016787">
    <property type="term" value="F:hydrolase activity"/>
    <property type="evidence" value="ECO:0007669"/>
    <property type="project" value="UniProtKB-KW"/>
</dbReference>
<dbReference type="SUPFAM" id="SSF53474">
    <property type="entry name" value="alpha/beta-Hydrolases"/>
    <property type="match status" value="1"/>
</dbReference>
<dbReference type="Proteomes" id="UP000240357">
    <property type="component" value="Unassembled WGS sequence"/>
</dbReference>
<dbReference type="InterPro" id="IPR000073">
    <property type="entry name" value="AB_hydrolase_1"/>
</dbReference>
<evidence type="ECO:0000313" key="4">
    <source>
        <dbReference type="Proteomes" id="UP000240357"/>
    </source>
</evidence>
<dbReference type="PRINTS" id="PR00111">
    <property type="entry name" value="ABHYDROLASE"/>
</dbReference>
<organism evidence="3 4">
    <name type="scientific">Adhaeribacter arboris</name>
    <dbReference type="NCBI Taxonomy" id="2072846"/>
    <lineage>
        <taxon>Bacteria</taxon>
        <taxon>Pseudomonadati</taxon>
        <taxon>Bacteroidota</taxon>
        <taxon>Cytophagia</taxon>
        <taxon>Cytophagales</taxon>
        <taxon>Hymenobacteraceae</taxon>
        <taxon>Adhaeribacter</taxon>
    </lineage>
</organism>
<dbReference type="PANTHER" id="PTHR43329">
    <property type="entry name" value="EPOXIDE HYDROLASE"/>
    <property type="match status" value="1"/>
</dbReference>
<dbReference type="AlphaFoldDB" id="A0A2T2Y9M6"/>